<proteinExistence type="predicted"/>
<keyword evidence="6" id="KW-1185">Reference proteome</keyword>
<dbReference type="Proteomes" id="UP000011058">
    <property type="component" value="Chromosome"/>
</dbReference>
<evidence type="ECO:0000313" key="6">
    <source>
        <dbReference type="Proteomes" id="UP000011058"/>
    </source>
</evidence>
<dbReference type="PANTHER" id="PTHR40661">
    <property type="match status" value="1"/>
</dbReference>
<protein>
    <recommendedName>
        <fullName evidence="4">HTH cro/C1-type domain-containing protein</fullName>
    </recommendedName>
</protein>
<dbReference type="STRING" id="1166018.FAES_3204"/>
<dbReference type="InterPro" id="IPR036286">
    <property type="entry name" value="LexA/Signal_pep-like_sf"/>
</dbReference>
<evidence type="ECO:0000313" key="5">
    <source>
        <dbReference type="EMBL" id="CCH01213.1"/>
    </source>
</evidence>
<evidence type="ECO:0000259" key="4">
    <source>
        <dbReference type="PROSITE" id="PS50943"/>
    </source>
</evidence>
<feature type="domain" description="HTH cro/C1-type" evidence="4">
    <location>
        <begin position="65"/>
        <end position="117"/>
    </location>
</feature>
<evidence type="ECO:0000256" key="2">
    <source>
        <dbReference type="ARBA" id="ARBA00023125"/>
    </source>
</evidence>
<dbReference type="Gene3D" id="2.10.109.10">
    <property type="entry name" value="Umud Fragment, subunit A"/>
    <property type="match status" value="1"/>
</dbReference>
<evidence type="ECO:0000256" key="3">
    <source>
        <dbReference type="ARBA" id="ARBA00023163"/>
    </source>
</evidence>
<keyword evidence="1" id="KW-0805">Transcription regulation</keyword>
<dbReference type="Pfam" id="PF00717">
    <property type="entry name" value="Peptidase_S24"/>
    <property type="match status" value="1"/>
</dbReference>
<dbReference type="SMART" id="SM00530">
    <property type="entry name" value="HTH_XRE"/>
    <property type="match status" value="1"/>
</dbReference>
<dbReference type="InterPro" id="IPR015927">
    <property type="entry name" value="Peptidase_S24_S26A/B/C"/>
</dbReference>
<dbReference type="SUPFAM" id="SSF51306">
    <property type="entry name" value="LexA/Signal peptidase"/>
    <property type="match status" value="1"/>
</dbReference>
<dbReference type="KEGG" id="fae:FAES_3204"/>
<keyword evidence="2" id="KW-0238">DNA-binding</keyword>
<gene>
    <name evidence="5" type="ORF">FAES_3204</name>
</gene>
<dbReference type="Pfam" id="PF01381">
    <property type="entry name" value="HTH_3"/>
    <property type="match status" value="1"/>
</dbReference>
<reference evidence="5 6" key="1">
    <citation type="journal article" date="2012" name="J. Bacteriol.">
        <title>Genome Sequence of Fibrella aestuarina BUZ 2T, a Filamentous Marine Bacterium.</title>
        <authorList>
            <person name="Filippini M."/>
            <person name="Qi W."/>
            <person name="Blom J."/>
            <person name="Goesmann A."/>
            <person name="Smits T.H."/>
            <person name="Bagheri H.C."/>
        </authorList>
    </citation>
    <scope>NUCLEOTIDE SEQUENCE [LARGE SCALE GENOMIC DNA]</scope>
    <source>
        <strain evidence="6">BUZ 2T</strain>
    </source>
</reference>
<dbReference type="PANTHER" id="PTHR40661:SF1">
    <property type="entry name" value="HTH CRO_C1-TYPE DOMAIN-CONTAINING PROTEIN"/>
    <property type="match status" value="1"/>
</dbReference>
<dbReference type="CDD" id="cd06529">
    <property type="entry name" value="S24_LexA-like"/>
    <property type="match status" value="1"/>
</dbReference>
<dbReference type="GO" id="GO:0003677">
    <property type="term" value="F:DNA binding"/>
    <property type="evidence" value="ECO:0007669"/>
    <property type="project" value="UniProtKB-KW"/>
</dbReference>
<evidence type="ECO:0000256" key="1">
    <source>
        <dbReference type="ARBA" id="ARBA00023015"/>
    </source>
</evidence>
<dbReference type="eggNOG" id="COG2932">
    <property type="taxonomic scope" value="Bacteria"/>
</dbReference>
<dbReference type="SUPFAM" id="SSF47413">
    <property type="entry name" value="lambda repressor-like DNA-binding domains"/>
    <property type="match status" value="1"/>
</dbReference>
<dbReference type="EMBL" id="HE796683">
    <property type="protein sequence ID" value="CCH01213.1"/>
    <property type="molecule type" value="Genomic_DNA"/>
</dbReference>
<dbReference type="InterPro" id="IPR039418">
    <property type="entry name" value="LexA-like"/>
</dbReference>
<dbReference type="HOGENOM" id="CLU_955621_0_0_10"/>
<accession>I0KAR0</accession>
<dbReference type="AlphaFoldDB" id="I0KAR0"/>
<dbReference type="PROSITE" id="PS50943">
    <property type="entry name" value="HTH_CROC1"/>
    <property type="match status" value="1"/>
</dbReference>
<dbReference type="InterPro" id="IPR001387">
    <property type="entry name" value="Cro/C1-type_HTH"/>
</dbReference>
<dbReference type="eggNOG" id="COG1396">
    <property type="taxonomic scope" value="Bacteria"/>
</dbReference>
<dbReference type="CDD" id="cd00093">
    <property type="entry name" value="HTH_XRE"/>
    <property type="match status" value="1"/>
</dbReference>
<dbReference type="Gene3D" id="1.10.260.40">
    <property type="entry name" value="lambda repressor-like DNA-binding domains"/>
    <property type="match status" value="1"/>
</dbReference>
<name>I0KAR0_9BACT</name>
<sequence>MPFAHSSFQYHICFLYRAVSCSIFRLVSCCNNSIVTRYKSSIAQHFNTAAYMVLVFMTLGQKLFQLRSDRNWSQEYVANEIGVKKAAVSKYEKDHNRPALDKINLLARLFNVSQSELMDLVSSEDTEPGVRELTMAEDTTVPYSPYNARERSNGGKNNMWVVEIRAQAGFVRGFPSRTFNHQIQRVSFPMIAGECFCFEVEGFSMYPLYLPGSFVVCTLLENREWMKKGKAYVFQTDDGIAIKLFESFTNEAVQLASENPSYNPVAPMPLTELRQVYLIEYVIDRDHNRHR</sequence>
<organism evidence="5 6">
    <name type="scientific">Fibrella aestuarina BUZ 2</name>
    <dbReference type="NCBI Taxonomy" id="1166018"/>
    <lineage>
        <taxon>Bacteria</taxon>
        <taxon>Pseudomonadati</taxon>
        <taxon>Bacteroidota</taxon>
        <taxon>Cytophagia</taxon>
        <taxon>Cytophagales</taxon>
        <taxon>Spirosomataceae</taxon>
        <taxon>Fibrella</taxon>
    </lineage>
</organism>
<keyword evidence="3" id="KW-0804">Transcription</keyword>
<dbReference type="InterPro" id="IPR010982">
    <property type="entry name" value="Lambda_DNA-bd_dom_sf"/>
</dbReference>